<proteinExistence type="inferred from homology"/>
<keyword evidence="11" id="KW-1185">Reference proteome</keyword>
<sequence>MRTLGLSSFGGALSAALLFPAEAPAIEFNGYIRSGVGGSTSGGKQSCFMLPGAQSKYRLGNECEQYIEVEGRQDIATLDDGSVVSLDGMVQTQTDYGHTPALSGDDSFTRMNQAYVEWSKMPALGGGSLWAGRRFYKRNDINISDFFYWNQSATGFGLDRVAIGDYKYSYVFSRKDSVFQKEKITRQDFNVEGFKVNPGGEIEVGVSFTRAPSGDNTHDGWSTAVQHKQASFLGGQNKFALQYGKGPGTALGYTGDPGLDRSNRSWRAVEIFDWQSTRNFGGQFNVVFQKDKRQDHADQNWLSIGVRPVYGFTEEFKLAVELGRDQVTAPGGTRKLTKLTIAPTWSPNGPGFNDRPEIRLYYTYARWNAAAQRAANEFAAGSALSDTGAFGNALHGSNFGVQFEYGWE</sequence>
<evidence type="ECO:0000256" key="1">
    <source>
        <dbReference type="ARBA" id="ARBA00004571"/>
    </source>
</evidence>
<name>A0ABY9SVY7_9PSED</name>
<dbReference type="InterPro" id="IPR003192">
    <property type="entry name" value="Porin_LamB"/>
</dbReference>
<dbReference type="Proteomes" id="UP001258940">
    <property type="component" value="Chromosome"/>
</dbReference>
<keyword evidence="8" id="KW-0472">Membrane</keyword>
<evidence type="ECO:0000313" key="11">
    <source>
        <dbReference type="Proteomes" id="UP001258940"/>
    </source>
</evidence>
<evidence type="ECO:0000256" key="8">
    <source>
        <dbReference type="ARBA" id="ARBA00023136"/>
    </source>
</evidence>
<evidence type="ECO:0000256" key="2">
    <source>
        <dbReference type="ARBA" id="ARBA00007055"/>
    </source>
</evidence>
<keyword evidence="3" id="KW-0813">Transport</keyword>
<evidence type="ECO:0000256" key="9">
    <source>
        <dbReference type="ARBA" id="ARBA00023237"/>
    </source>
</evidence>
<organism evidence="10 11">
    <name type="scientific">Pseudomonas shirazica</name>
    <dbReference type="NCBI Taxonomy" id="1940636"/>
    <lineage>
        <taxon>Bacteria</taxon>
        <taxon>Pseudomonadati</taxon>
        <taxon>Pseudomonadota</taxon>
        <taxon>Gammaproteobacteria</taxon>
        <taxon>Pseudomonadales</taxon>
        <taxon>Pseudomonadaceae</taxon>
        <taxon>Pseudomonas</taxon>
    </lineage>
</organism>
<dbReference type="Pfam" id="PF02264">
    <property type="entry name" value="LamB"/>
    <property type="match status" value="1"/>
</dbReference>
<accession>A0ABY9SVY7</accession>
<evidence type="ECO:0000256" key="3">
    <source>
        <dbReference type="ARBA" id="ARBA00022448"/>
    </source>
</evidence>
<keyword evidence="5" id="KW-0812">Transmembrane</keyword>
<comment type="similarity">
    <text evidence="2">Belongs to the porin LamB (TC 1.B.3) family.</text>
</comment>
<dbReference type="Gene3D" id="2.40.170.10">
    <property type="entry name" value="Porin, LamB type"/>
    <property type="match status" value="1"/>
</dbReference>
<keyword evidence="9" id="KW-0998">Cell outer membrane</keyword>
<dbReference type="PANTHER" id="PTHR38762:SF1">
    <property type="entry name" value="CRYPTIC OUTER MEMBRANE PORIN BGLH-RELATED"/>
    <property type="match status" value="1"/>
</dbReference>
<dbReference type="PANTHER" id="PTHR38762">
    <property type="entry name" value="CRYPTIC OUTER MEMBRANE PORIN BGLH-RELATED"/>
    <property type="match status" value="1"/>
</dbReference>
<protein>
    <submittedName>
        <fullName evidence="10">Carbohydrate porin</fullName>
    </submittedName>
</protein>
<evidence type="ECO:0000313" key="10">
    <source>
        <dbReference type="EMBL" id="WMY87507.1"/>
    </source>
</evidence>
<evidence type="ECO:0000256" key="7">
    <source>
        <dbReference type="ARBA" id="ARBA00023114"/>
    </source>
</evidence>
<keyword evidence="6" id="KW-0406">Ion transport</keyword>
<dbReference type="InterPro" id="IPR036998">
    <property type="entry name" value="Porin_LamB_sf"/>
</dbReference>
<keyword evidence="4" id="KW-1134">Transmembrane beta strand</keyword>
<gene>
    <name evidence="10" type="ORF">QR297_11905</name>
</gene>
<evidence type="ECO:0000256" key="6">
    <source>
        <dbReference type="ARBA" id="ARBA00023065"/>
    </source>
</evidence>
<dbReference type="SUPFAM" id="SSF56935">
    <property type="entry name" value="Porins"/>
    <property type="match status" value="1"/>
</dbReference>
<evidence type="ECO:0000256" key="5">
    <source>
        <dbReference type="ARBA" id="ARBA00022692"/>
    </source>
</evidence>
<dbReference type="RefSeq" id="WP_215520712.1">
    <property type="nucleotide sequence ID" value="NZ_CP127845.1"/>
</dbReference>
<dbReference type="InterPro" id="IPR050286">
    <property type="entry name" value="G_neg_Bact_CarbUptk_Porin"/>
</dbReference>
<comment type="subcellular location">
    <subcellularLocation>
        <location evidence="1">Cell outer membrane</location>
        <topology evidence="1">Multi-pass membrane protein</topology>
    </subcellularLocation>
</comment>
<dbReference type="CDD" id="cd01346">
    <property type="entry name" value="Maltoporin-like"/>
    <property type="match status" value="1"/>
</dbReference>
<evidence type="ECO:0000256" key="4">
    <source>
        <dbReference type="ARBA" id="ARBA00022452"/>
    </source>
</evidence>
<keyword evidence="7" id="KW-0626">Porin</keyword>
<reference evidence="10 11" key="1">
    <citation type="journal article" date="2023" name="J Bioinform Genom">
        <title>Complete genome sequence of the bacterium Pseudomonas shirazica hy376 from natural waters of algiers.</title>
        <authorList>
            <person name="Haffaressas Y."/>
            <person name="Seghouani N."/>
            <person name="Arzamasceva V.O."/>
            <person name="Tepeeva A.N."/>
            <person name="Vasilenko O.V."/>
        </authorList>
    </citation>
    <scope>NUCLEOTIDE SEQUENCE [LARGE SCALE GENOMIC DNA]</scope>
    <source>
        <strain evidence="10 11">HY376</strain>
    </source>
</reference>
<dbReference type="EMBL" id="CP127845">
    <property type="protein sequence ID" value="WMY87507.1"/>
    <property type="molecule type" value="Genomic_DNA"/>
</dbReference>